<organism evidence="7 8">
    <name type="scientific">Halalkalicoccus tibetensis</name>
    <dbReference type="NCBI Taxonomy" id="175632"/>
    <lineage>
        <taxon>Archaea</taxon>
        <taxon>Methanobacteriati</taxon>
        <taxon>Methanobacteriota</taxon>
        <taxon>Stenosarchaea group</taxon>
        <taxon>Halobacteria</taxon>
        <taxon>Halobacteriales</taxon>
        <taxon>Halococcaceae</taxon>
        <taxon>Halalkalicoccus</taxon>
    </lineage>
</organism>
<feature type="transmembrane region" description="Helical" evidence="5">
    <location>
        <begin position="238"/>
        <end position="261"/>
    </location>
</feature>
<dbReference type="AlphaFoldDB" id="A0ABD5V980"/>
<keyword evidence="2 5" id="KW-0812">Transmembrane</keyword>
<dbReference type="PANTHER" id="PTHR37422">
    <property type="entry name" value="TEICHURONIC ACID BIOSYNTHESIS PROTEIN TUAE"/>
    <property type="match status" value="1"/>
</dbReference>
<feature type="transmembrane region" description="Helical" evidence="5">
    <location>
        <begin position="39"/>
        <end position="58"/>
    </location>
</feature>
<evidence type="ECO:0000256" key="2">
    <source>
        <dbReference type="ARBA" id="ARBA00022692"/>
    </source>
</evidence>
<proteinExistence type="predicted"/>
<sequence length="436" mass="45894">MSYVRSQLPDRIPWVDAWLPFLCIVAALATNTWLVSPTVGYVVSVSVLAATGAYVVFVSDVEIRIDVLFAVLFGGYWLLLAAGWLVDGSSARLLYVAITPLSVVVAVFLLPAVVDRYRGEFIAGLTALGVAIATIGFGMLLAERILEMSIHWWTGGFVYGVPGYRTNSVFANPNTYGFLMMVCTISAVAHVANRGPGLAGIGAIALCGAAVVTSDSTAALMGTGFGLAVFVAAIRRRLAIALFVVGALAVVGLIAGVYTGLLSDLPFLGRIEALVGSLLAVRVVLWQASIERLLVNPLVGIGFADTAAEIRPYVPDDGPVGFGTHNSYIHILLQTGLVAGSLYLLAVFYAGAKATYSALLADYRPAPATGGIGRWWPIYVLATLAAILVALVFESMTIGGLSLDSVLVGLYLGLALSLSGSWLVRLRADHAARSIR</sequence>
<dbReference type="EMBL" id="JBHSXQ010000003">
    <property type="protein sequence ID" value="MFC6905730.1"/>
    <property type="molecule type" value="Genomic_DNA"/>
</dbReference>
<keyword evidence="7" id="KW-0436">Ligase</keyword>
<feature type="transmembrane region" description="Helical" evidence="5">
    <location>
        <begin position="331"/>
        <end position="352"/>
    </location>
</feature>
<comment type="subcellular location">
    <subcellularLocation>
        <location evidence="1">Membrane</location>
        <topology evidence="1">Multi-pass membrane protein</topology>
    </subcellularLocation>
</comment>
<evidence type="ECO:0000313" key="7">
    <source>
        <dbReference type="EMBL" id="MFC6905730.1"/>
    </source>
</evidence>
<reference evidence="7 8" key="1">
    <citation type="journal article" date="2019" name="Int. J. Syst. Evol. Microbiol.">
        <title>The Global Catalogue of Microorganisms (GCM) 10K type strain sequencing project: providing services to taxonomists for standard genome sequencing and annotation.</title>
        <authorList>
            <consortium name="The Broad Institute Genomics Platform"/>
            <consortium name="The Broad Institute Genome Sequencing Center for Infectious Disease"/>
            <person name="Wu L."/>
            <person name="Ma J."/>
        </authorList>
    </citation>
    <scope>NUCLEOTIDE SEQUENCE [LARGE SCALE GENOMIC DNA]</scope>
    <source>
        <strain evidence="7 8">CGMCC 1.3240</strain>
    </source>
</reference>
<dbReference type="RefSeq" id="WP_340604257.1">
    <property type="nucleotide sequence ID" value="NZ_JBBMXV010000003.1"/>
</dbReference>
<evidence type="ECO:0000259" key="6">
    <source>
        <dbReference type="Pfam" id="PF04932"/>
    </source>
</evidence>
<dbReference type="PANTHER" id="PTHR37422:SF13">
    <property type="entry name" value="LIPOPOLYSACCHARIDE BIOSYNTHESIS PROTEIN PA4999-RELATED"/>
    <property type="match status" value="1"/>
</dbReference>
<feature type="transmembrane region" description="Helical" evidence="5">
    <location>
        <begin position="198"/>
        <end position="231"/>
    </location>
</feature>
<feature type="transmembrane region" description="Helical" evidence="5">
    <location>
        <begin position="92"/>
        <end position="114"/>
    </location>
</feature>
<dbReference type="GO" id="GO:0016020">
    <property type="term" value="C:membrane"/>
    <property type="evidence" value="ECO:0007669"/>
    <property type="project" value="UniProtKB-SubCell"/>
</dbReference>
<dbReference type="Pfam" id="PF04932">
    <property type="entry name" value="Wzy_C"/>
    <property type="match status" value="1"/>
</dbReference>
<accession>A0ABD5V980</accession>
<keyword evidence="4 5" id="KW-0472">Membrane</keyword>
<keyword evidence="3 5" id="KW-1133">Transmembrane helix</keyword>
<feature type="transmembrane region" description="Helical" evidence="5">
    <location>
        <begin position="121"/>
        <end position="142"/>
    </location>
</feature>
<evidence type="ECO:0000256" key="3">
    <source>
        <dbReference type="ARBA" id="ARBA00022989"/>
    </source>
</evidence>
<feature type="transmembrane region" description="Helical" evidence="5">
    <location>
        <begin position="176"/>
        <end position="192"/>
    </location>
</feature>
<feature type="transmembrane region" description="Helical" evidence="5">
    <location>
        <begin position="65"/>
        <end position="86"/>
    </location>
</feature>
<gene>
    <name evidence="7" type="ORF">ACFQGH_11045</name>
</gene>
<evidence type="ECO:0000256" key="5">
    <source>
        <dbReference type="SAM" id="Phobius"/>
    </source>
</evidence>
<feature type="transmembrane region" description="Helical" evidence="5">
    <location>
        <begin position="405"/>
        <end position="424"/>
    </location>
</feature>
<dbReference type="GO" id="GO:0016874">
    <property type="term" value="F:ligase activity"/>
    <property type="evidence" value="ECO:0007669"/>
    <property type="project" value="UniProtKB-KW"/>
</dbReference>
<dbReference type="InterPro" id="IPR007016">
    <property type="entry name" value="O-antigen_ligase-rel_domated"/>
</dbReference>
<dbReference type="InterPro" id="IPR051533">
    <property type="entry name" value="WaaL-like"/>
</dbReference>
<feature type="domain" description="O-antigen ligase-related" evidence="6">
    <location>
        <begin position="203"/>
        <end position="344"/>
    </location>
</feature>
<feature type="transmembrane region" description="Helical" evidence="5">
    <location>
        <begin position="372"/>
        <end position="393"/>
    </location>
</feature>
<name>A0ABD5V980_9EURY</name>
<comment type="caution">
    <text evidence="7">The sequence shown here is derived from an EMBL/GenBank/DDBJ whole genome shotgun (WGS) entry which is preliminary data.</text>
</comment>
<feature type="transmembrane region" description="Helical" evidence="5">
    <location>
        <begin position="12"/>
        <end position="33"/>
    </location>
</feature>
<protein>
    <submittedName>
        <fullName evidence="7">O-antigen ligase family protein</fullName>
    </submittedName>
</protein>
<keyword evidence="8" id="KW-1185">Reference proteome</keyword>
<evidence type="ECO:0000256" key="4">
    <source>
        <dbReference type="ARBA" id="ARBA00023136"/>
    </source>
</evidence>
<evidence type="ECO:0000256" key="1">
    <source>
        <dbReference type="ARBA" id="ARBA00004141"/>
    </source>
</evidence>
<evidence type="ECO:0000313" key="8">
    <source>
        <dbReference type="Proteomes" id="UP001596312"/>
    </source>
</evidence>
<dbReference type="Proteomes" id="UP001596312">
    <property type="component" value="Unassembled WGS sequence"/>
</dbReference>